<keyword evidence="4 6" id="KW-1133">Transmembrane helix</keyword>
<keyword evidence="8" id="KW-1185">Reference proteome</keyword>
<dbReference type="Pfam" id="PF02588">
    <property type="entry name" value="YitT_membrane"/>
    <property type="match status" value="1"/>
</dbReference>
<keyword evidence="3 6" id="KW-0812">Transmembrane</keyword>
<evidence type="ECO:0008006" key="9">
    <source>
        <dbReference type="Google" id="ProtNLM"/>
    </source>
</evidence>
<feature type="transmembrane region" description="Helical" evidence="6">
    <location>
        <begin position="73"/>
        <end position="91"/>
    </location>
</feature>
<dbReference type="PANTHER" id="PTHR33545">
    <property type="entry name" value="UPF0750 MEMBRANE PROTEIN YITT-RELATED"/>
    <property type="match status" value="1"/>
</dbReference>
<dbReference type="GO" id="GO:0005886">
    <property type="term" value="C:plasma membrane"/>
    <property type="evidence" value="ECO:0007669"/>
    <property type="project" value="UniProtKB-SubCell"/>
</dbReference>
<evidence type="ECO:0000256" key="1">
    <source>
        <dbReference type="ARBA" id="ARBA00004651"/>
    </source>
</evidence>
<protein>
    <recommendedName>
        <fullName evidence="9">YitT family protein</fullName>
    </recommendedName>
</protein>
<evidence type="ECO:0000313" key="8">
    <source>
        <dbReference type="Proteomes" id="UP000018896"/>
    </source>
</evidence>
<feature type="transmembrane region" description="Helical" evidence="6">
    <location>
        <begin position="142"/>
        <end position="158"/>
    </location>
</feature>
<evidence type="ECO:0000256" key="6">
    <source>
        <dbReference type="SAM" id="Phobius"/>
    </source>
</evidence>
<evidence type="ECO:0000256" key="3">
    <source>
        <dbReference type="ARBA" id="ARBA00022692"/>
    </source>
</evidence>
<name>W4QYY7_HALA3</name>
<feature type="transmembrane region" description="Helical" evidence="6">
    <location>
        <begin position="164"/>
        <end position="182"/>
    </location>
</feature>
<dbReference type="EMBL" id="BAUV01000046">
    <property type="protein sequence ID" value="GAE36883.1"/>
    <property type="molecule type" value="Genomic_DNA"/>
</dbReference>
<evidence type="ECO:0000256" key="2">
    <source>
        <dbReference type="ARBA" id="ARBA00022475"/>
    </source>
</evidence>
<dbReference type="STRING" id="1236973.JCM9157_4106"/>
<dbReference type="RefSeq" id="WP_035667117.1">
    <property type="nucleotide sequence ID" value="NZ_BAUV01000046.1"/>
</dbReference>
<accession>W4QYY7</accession>
<feature type="transmembrane region" description="Helical" evidence="6">
    <location>
        <begin position="97"/>
        <end position="130"/>
    </location>
</feature>
<evidence type="ECO:0000313" key="7">
    <source>
        <dbReference type="EMBL" id="GAE36883.1"/>
    </source>
</evidence>
<organism evidence="7 8">
    <name type="scientific">Halalkalibacter akibai (strain ATCC 43226 / DSM 21942 / CIP 109018 / JCM 9157 / 1139)</name>
    <name type="common">Bacillus akibai</name>
    <dbReference type="NCBI Taxonomy" id="1236973"/>
    <lineage>
        <taxon>Bacteria</taxon>
        <taxon>Bacillati</taxon>
        <taxon>Bacillota</taxon>
        <taxon>Bacilli</taxon>
        <taxon>Bacillales</taxon>
        <taxon>Bacillaceae</taxon>
        <taxon>Halalkalibacter</taxon>
    </lineage>
</organism>
<dbReference type="OrthoDB" id="1523490at2"/>
<dbReference type="Proteomes" id="UP000018896">
    <property type="component" value="Unassembled WGS sequence"/>
</dbReference>
<sequence length="204" mass="22124">MKWLNVILGCLVVSLGVLVLQNSLVTTGGTAGLALSLTYAIQLPFSVVFFIINIPFYILAVLKLGWSFTLRTLFAVTTLSVLTEVVQFLPAFSISPWIGAILGGIVCGLGLSILFLNGASLGGANILSLYLQQKFSYDPGKTTFAFDFFVIVIGLYSIGLVRGFYSILSIIMISYIISYFKGRIASQHQPKHKTVRNTAQPSVS</sequence>
<proteinExistence type="predicted"/>
<dbReference type="InterPro" id="IPR003740">
    <property type="entry name" value="YitT"/>
</dbReference>
<gene>
    <name evidence="7" type="ORF">JCM9157_4106</name>
</gene>
<dbReference type="PANTHER" id="PTHR33545:SF5">
    <property type="entry name" value="UPF0750 MEMBRANE PROTEIN YITT"/>
    <property type="match status" value="1"/>
</dbReference>
<comment type="subcellular location">
    <subcellularLocation>
        <location evidence="1">Cell membrane</location>
        <topology evidence="1">Multi-pass membrane protein</topology>
    </subcellularLocation>
</comment>
<feature type="transmembrane region" description="Helical" evidence="6">
    <location>
        <begin position="46"/>
        <end position="66"/>
    </location>
</feature>
<keyword evidence="5 6" id="KW-0472">Membrane</keyword>
<evidence type="ECO:0000256" key="5">
    <source>
        <dbReference type="ARBA" id="ARBA00023136"/>
    </source>
</evidence>
<keyword evidence="2" id="KW-1003">Cell membrane</keyword>
<dbReference type="InterPro" id="IPR051461">
    <property type="entry name" value="UPF0750_membrane"/>
</dbReference>
<comment type="caution">
    <text evidence="7">The sequence shown here is derived from an EMBL/GenBank/DDBJ whole genome shotgun (WGS) entry which is preliminary data.</text>
</comment>
<dbReference type="AlphaFoldDB" id="W4QYY7"/>
<reference evidence="7 8" key="1">
    <citation type="journal article" date="2014" name="Genome Announc.">
        <title>Draft Genome Sequences of Three Alkaliphilic Bacillus Strains, Bacillus wakoensis JCM 9140T, Bacillus akibai JCM 9157T, and Bacillus hemicellulosilyticus JCM 9152T.</title>
        <authorList>
            <person name="Yuki M."/>
            <person name="Oshima K."/>
            <person name="Suda W."/>
            <person name="Oshida Y."/>
            <person name="Kitamura K."/>
            <person name="Iida T."/>
            <person name="Hattori M."/>
            <person name="Ohkuma M."/>
        </authorList>
    </citation>
    <scope>NUCLEOTIDE SEQUENCE [LARGE SCALE GENOMIC DNA]</scope>
    <source>
        <strain evidence="7 8">JCM 9157</strain>
    </source>
</reference>
<dbReference type="eggNOG" id="COG1284">
    <property type="taxonomic scope" value="Bacteria"/>
</dbReference>
<evidence type="ECO:0000256" key="4">
    <source>
        <dbReference type="ARBA" id="ARBA00022989"/>
    </source>
</evidence>